<accession>A0A9P3HF69</accession>
<dbReference type="Proteomes" id="UP000827284">
    <property type="component" value="Unassembled WGS sequence"/>
</dbReference>
<sequence length="98" mass="11095">MELACNSMELNVGCESNSMSLFNKFLFEKQVFTCQSAIRTAKNELAISFAYDGQNERQHAKVTIPRSATVEQHPAYQLGMDMVLKKKPRGHPVEIRGF</sequence>
<dbReference type="AlphaFoldDB" id="A0A9P3HF69"/>
<reference evidence="1" key="2">
    <citation type="journal article" date="2022" name="Microbiol. Resour. Announc.">
        <title>Whole-Genome Sequence of Entomortierella parvispora E1425, a Mucoromycotan Fungus Associated with Burkholderiaceae-Related Endosymbiotic Bacteria.</title>
        <authorList>
            <person name="Herlambang A."/>
            <person name="Guo Y."/>
            <person name="Takashima Y."/>
            <person name="Narisawa K."/>
            <person name="Ohta H."/>
            <person name="Nishizawa T."/>
        </authorList>
    </citation>
    <scope>NUCLEOTIDE SEQUENCE</scope>
    <source>
        <strain evidence="1">E1425</strain>
    </source>
</reference>
<keyword evidence="2" id="KW-1185">Reference proteome</keyword>
<evidence type="ECO:0000313" key="1">
    <source>
        <dbReference type="EMBL" id="GJJ75440.1"/>
    </source>
</evidence>
<protein>
    <submittedName>
        <fullName evidence="1">Uncharacterized protein</fullName>
    </submittedName>
</protein>
<reference evidence="1" key="1">
    <citation type="submission" date="2021-11" db="EMBL/GenBank/DDBJ databases">
        <authorList>
            <person name="Herlambang A."/>
            <person name="Guo Y."/>
            <person name="Takashima Y."/>
            <person name="Nishizawa T."/>
        </authorList>
    </citation>
    <scope>NUCLEOTIDE SEQUENCE</scope>
    <source>
        <strain evidence="1">E1425</strain>
    </source>
</reference>
<comment type="caution">
    <text evidence="1">The sequence shown here is derived from an EMBL/GenBank/DDBJ whole genome shotgun (WGS) entry which is preliminary data.</text>
</comment>
<proteinExistence type="predicted"/>
<name>A0A9P3HF69_9FUNG</name>
<evidence type="ECO:0000313" key="2">
    <source>
        <dbReference type="Proteomes" id="UP000827284"/>
    </source>
</evidence>
<gene>
    <name evidence="1" type="ORF">EMPS_07798</name>
</gene>
<organism evidence="1 2">
    <name type="scientific">Entomortierella parvispora</name>
    <dbReference type="NCBI Taxonomy" id="205924"/>
    <lineage>
        <taxon>Eukaryota</taxon>
        <taxon>Fungi</taxon>
        <taxon>Fungi incertae sedis</taxon>
        <taxon>Mucoromycota</taxon>
        <taxon>Mortierellomycotina</taxon>
        <taxon>Mortierellomycetes</taxon>
        <taxon>Mortierellales</taxon>
        <taxon>Mortierellaceae</taxon>
        <taxon>Entomortierella</taxon>
    </lineage>
</organism>
<dbReference type="EMBL" id="BQFW01000011">
    <property type="protein sequence ID" value="GJJ75440.1"/>
    <property type="molecule type" value="Genomic_DNA"/>
</dbReference>